<accession>A0A815ST95</accession>
<evidence type="ECO:0000313" key="2">
    <source>
        <dbReference type="EMBL" id="CAF1492934.1"/>
    </source>
</evidence>
<comment type="caution">
    <text evidence="2">The sequence shown here is derived from an EMBL/GenBank/DDBJ whole genome shotgun (WGS) entry which is preliminary data.</text>
</comment>
<name>A0A815ST95_ADIRI</name>
<protein>
    <submittedName>
        <fullName evidence="2">Uncharacterized protein</fullName>
    </submittedName>
</protein>
<gene>
    <name evidence="2" type="ORF">XAT740_LOCUS39194</name>
</gene>
<organism evidence="2 3">
    <name type="scientific">Adineta ricciae</name>
    <name type="common">Rotifer</name>
    <dbReference type="NCBI Taxonomy" id="249248"/>
    <lineage>
        <taxon>Eukaryota</taxon>
        <taxon>Metazoa</taxon>
        <taxon>Spiralia</taxon>
        <taxon>Gnathifera</taxon>
        <taxon>Rotifera</taxon>
        <taxon>Eurotatoria</taxon>
        <taxon>Bdelloidea</taxon>
        <taxon>Adinetida</taxon>
        <taxon>Adinetidae</taxon>
        <taxon>Adineta</taxon>
    </lineage>
</organism>
<keyword evidence="3" id="KW-1185">Reference proteome</keyword>
<sequence>MKSIFNADNQNTMQRHEQIIELSNHVKNKLKQHHSPAVSSPFITSPDEFVEVDSIDDGNDSLLVTSDPVNRARSETFTTYRVDQPSATFFTYGKSKPSSHISVLHEKYAKQHVCEACVQRDHIIHYERQRLLRLYEENKQLHEQLNSARLLNQQYENDIEKLKIHLRKVNSHLYEYHVTYDQLKQKIVEEKKQDEHEDKQESTMEHLKRLRHEVNMYNRLVAAKQQHEQRRI</sequence>
<feature type="coiled-coil region" evidence="1">
    <location>
        <begin position="131"/>
        <end position="172"/>
    </location>
</feature>
<evidence type="ECO:0000256" key="1">
    <source>
        <dbReference type="SAM" id="Coils"/>
    </source>
</evidence>
<dbReference type="Proteomes" id="UP000663828">
    <property type="component" value="Unassembled WGS sequence"/>
</dbReference>
<keyword evidence="1" id="KW-0175">Coiled coil</keyword>
<dbReference type="AlphaFoldDB" id="A0A815ST95"/>
<evidence type="ECO:0000313" key="3">
    <source>
        <dbReference type="Proteomes" id="UP000663828"/>
    </source>
</evidence>
<reference evidence="2" key="1">
    <citation type="submission" date="2021-02" db="EMBL/GenBank/DDBJ databases">
        <authorList>
            <person name="Nowell W R."/>
        </authorList>
    </citation>
    <scope>NUCLEOTIDE SEQUENCE</scope>
</reference>
<proteinExistence type="predicted"/>
<dbReference type="EMBL" id="CAJNOR010004316">
    <property type="protein sequence ID" value="CAF1492934.1"/>
    <property type="molecule type" value="Genomic_DNA"/>
</dbReference>